<keyword evidence="3" id="KW-1185">Reference proteome</keyword>
<dbReference type="AlphaFoldDB" id="A0A4R4Z974"/>
<feature type="region of interest" description="Disordered" evidence="1">
    <location>
        <begin position="1"/>
        <end position="153"/>
    </location>
</feature>
<dbReference type="Proteomes" id="UP000294947">
    <property type="component" value="Unassembled WGS sequence"/>
</dbReference>
<accession>A0A4R4Z974</accession>
<reference evidence="2 3" key="1">
    <citation type="submission" date="2019-03" db="EMBL/GenBank/DDBJ databases">
        <title>Draft genome sequences of novel Actinobacteria.</title>
        <authorList>
            <person name="Sahin N."/>
            <person name="Ay H."/>
            <person name="Saygin H."/>
        </authorList>
    </citation>
    <scope>NUCLEOTIDE SEQUENCE [LARGE SCALE GENOMIC DNA]</scope>
    <source>
        <strain evidence="2 3">7K502</strain>
    </source>
</reference>
<dbReference type="EMBL" id="SMKW01000011">
    <property type="protein sequence ID" value="TDD52752.1"/>
    <property type="molecule type" value="Genomic_DNA"/>
</dbReference>
<evidence type="ECO:0000313" key="2">
    <source>
        <dbReference type="EMBL" id="TDD52752.1"/>
    </source>
</evidence>
<comment type="caution">
    <text evidence="2">The sequence shown here is derived from an EMBL/GenBank/DDBJ whole genome shotgun (WGS) entry which is preliminary data.</text>
</comment>
<feature type="compositionally biased region" description="Low complexity" evidence="1">
    <location>
        <begin position="115"/>
        <end position="128"/>
    </location>
</feature>
<protein>
    <submittedName>
        <fullName evidence="2">Uncharacterized protein</fullName>
    </submittedName>
</protein>
<feature type="compositionally biased region" description="Low complexity" evidence="1">
    <location>
        <begin position="31"/>
        <end position="44"/>
    </location>
</feature>
<dbReference type="RefSeq" id="WP_132483990.1">
    <property type="nucleotide sequence ID" value="NZ_SMKW01000011.1"/>
</dbReference>
<sequence length="189" mass="19667">MRWNHADPATPSGITPPRPVPSTPVQRARISAAPPASSTPVQLAPLPPPPGGEALPRAAVTHQAAETPHDIGPGAHEVLPVSRSAAPTVQRTAPVDQPAERQKTVAPKPVAASSPIPGVPAGVPVTVVQRKPEPAATGEQDAAPAGVGGSGGQDIDELARRLIEPVGRLLRAEFRHGRERIGRLHDRRR</sequence>
<name>A0A4R4Z974_9PSEU</name>
<proteinExistence type="predicted"/>
<organism evidence="2 3">
    <name type="scientific">Saccharopolyspora elongata</name>
    <dbReference type="NCBI Taxonomy" id="2530387"/>
    <lineage>
        <taxon>Bacteria</taxon>
        <taxon>Bacillati</taxon>
        <taxon>Actinomycetota</taxon>
        <taxon>Actinomycetes</taxon>
        <taxon>Pseudonocardiales</taxon>
        <taxon>Pseudonocardiaceae</taxon>
        <taxon>Saccharopolyspora</taxon>
    </lineage>
</organism>
<evidence type="ECO:0000313" key="3">
    <source>
        <dbReference type="Proteomes" id="UP000294947"/>
    </source>
</evidence>
<gene>
    <name evidence="2" type="ORF">E1288_11120</name>
</gene>
<evidence type="ECO:0000256" key="1">
    <source>
        <dbReference type="SAM" id="MobiDB-lite"/>
    </source>
</evidence>
<dbReference type="OrthoDB" id="3701382at2"/>